<dbReference type="CDD" id="cd07377">
    <property type="entry name" value="WHTH_GntR"/>
    <property type="match status" value="1"/>
</dbReference>
<dbReference type="SUPFAM" id="SSF46785">
    <property type="entry name" value="Winged helix' DNA-binding domain"/>
    <property type="match status" value="1"/>
</dbReference>
<dbReference type="Proteomes" id="UP001164390">
    <property type="component" value="Chromosome"/>
</dbReference>
<protein>
    <submittedName>
        <fullName evidence="5">GntR family transcriptional regulator</fullName>
    </submittedName>
</protein>
<keyword evidence="3" id="KW-0804">Transcription</keyword>
<dbReference type="GO" id="GO:0003700">
    <property type="term" value="F:DNA-binding transcription factor activity"/>
    <property type="evidence" value="ECO:0007669"/>
    <property type="project" value="InterPro"/>
</dbReference>
<dbReference type="InterPro" id="IPR036388">
    <property type="entry name" value="WH-like_DNA-bd_sf"/>
</dbReference>
<keyword evidence="6" id="KW-1185">Reference proteome</keyword>
<dbReference type="AlphaFoldDB" id="A0AA46TM52"/>
<dbReference type="InterPro" id="IPR036390">
    <property type="entry name" value="WH_DNA-bd_sf"/>
</dbReference>
<dbReference type="PANTHER" id="PTHR38445">
    <property type="entry name" value="HTH-TYPE TRANSCRIPTIONAL REPRESSOR YTRA"/>
    <property type="match status" value="1"/>
</dbReference>
<evidence type="ECO:0000256" key="1">
    <source>
        <dbReference type="ARBA" id="ARBA00023015"/>
    </source>
</evidence>
<organism evidence="5 6">
    <name type="scientific">Solicola gregarius</name>
    <dbReference type="NCBI Taxonomy" id="2908642"/>
    <lineage>
        <taxon>Bacteria</taxon>
        <taxon>Bacillati</taxon>
        <taxon>Actinomycetota</taxon>
        <taxon>Actinomycetes</taxon>
        <taxon>Propionibacteriales</taxon>
        <taxon>Nocardioidaceae</taxon>
        <taxon>Solicola</taxon>
    </lineage>
</organism>
<keyword evidence="2" id="KW-0238">DNA-binding</keyword>
<gene>
    <name evidence="5" type="ORF">L0C25_10430</name>
</gene>
<dbReference type="GO" id="GO:0003677">
    <property type="term" value="F:DNA binding"/>
    <property type="evidence" value="ECO:0007669"/>
    <property type="project" value="UniProtKB-KW"/>
</dbReference>
<feature type="domain" description="HTH gntR-type" evidence="4">
    <location>
        <begin position="12"/>
        <end position="80"/>
    </location>
</feature>
<sequence>MIEFYLDGESGVSAYRQIARQVRHALTLGMLNRGDQLPTVKEAVAQLAVNPNTVLKAYRELERDGLVEARPGVGTFVSASISTATIAAHAPLRRELQRWLRSARAAGLDDASVEALLLTTFHNEASEGVA</sequence>
<evidence type="ECO:0000256" key="3">
    <source>
        <dbReference type="ARBA" id="ARBA00023163"/>
    </source>
</evidence>
<dbReference type="EMBL" id="CP094970">
    <property type="protein sequence ID" value="UYM07459.1"/>
    <property type="molecule type" value="Genomic_DNA"/>
</dbReference>
<reference evidence="5" key="1">
    <citation type="submission" date="2022-01" db="EMBL/GenBank/DDBJ databases">
        <title>Nocardioidaceae gen. sp. A5X3R13.</title>
        <authorList>
            <person name="Lopez Marin M.A."/>
            <person name="Uhlik O."/>
        </authorList>
    </citation>
    <scope>NUCLEOTIDE SEQUENCE</scope>
    <source>
        <strain evidence="5">A5X3R13</strain>
    </source>
</reference>
<dbReference type="Pfam" id="PF00392">
    <property type="entry name" value="GntR"/>
    <property type="match status" value="1"/>
</dbReference>
<dbReference type="PROSITE" id="PS50949">
    <property type="entry name" value="HTH_GNTR"/>
    <property type="match status" value="1"/>
</dbReference>
<evidence type="ECO:0000313" key="6">
    <source>
        <dbReference type="Proteomes" id="UP001164390"/>
    </source>
</evidence>
<dbReference type="PANTHER" id="PTHR38445:SF7">
    <property type="entry name" value="GNTR-FAMILY TRANSCRIPTIONAL REGULATOR"/>
    <property type="match status" value="1"/>
</dbReference>
<dbReference type="SMART" id="SM00345">
    <property type="entry name" value="HTH_GNTR"/>
    <property type="match status" value="1"/>
</dbReference>
<dbReference type="RefSeq" id="WP_271636434.1">
    <property type="nucleotide sequence ID" value="NZ_CP094970.1"/>
</dbReference>
<evidence type="ECO:0000256" key="2">
    <source>
        <dbReference type="ARBA" id="ARBA00023125"/>
    </source>
</evidence>
<dbReference type="InterPro" id="IPR000524">
    <property type="entry name" value="Tscrpt_reg_HTH_GntR"/>
</dbReference>
<evidence type="ECO:0000259" key="4">
    <source>
        <dbReference type="PROSITE" id="PS50949"/>
    </source>
</evidence>
<keyword evidence="1" id="KW-0805">Transcription regulation</keyword>
<dbReference type="KEGG" id="sgrg:L0C25_10430"/>
<name>A0AA46TM52_9ACTN</name>
<evidence type="ECO:0000313" key="5">
    <source>
        <dbReference type="EMBL" id="UYM07459.1"/>
    </source>
</evidence>
<accession>A0AA46TM52</accession>
<dbReference type="Gene3D" id="1.10.10.10">
    <property type="entry name" value="Winged helix-like DNA-binding domain superfamily/Winged helix DNA-binding domain"/>
    <property type="match status" value="1"/>
</dbReference>
<proteinExistence type="predicted"/>